<dbReference type="PANTHER" id="PTHR42738:SF7">
    <property type="entry name" value="HYDROXYMETHYLGLUTARYL-COA LYASE"/>
    <property type="match status" value="1"/>
</dbReference>
<feature type="domain" description="Pyruvate carboxyltransferase" evidence="4">
    <location>
        <begin position="6"/>
        <end position="273"/>
    </location>
</feature>
<evidence type="ECO:0000313" key="5">
    <source>
        <dbReference type="EMBL" id="KGE04495.1"/>
    </source>
</evidence>
<comment type="similarity">
    <text evidence="1">Belongs to the HMG-CoA lyase family.</text>
</comment>
<accession>A0A095VT06</accession>
<evidence type="ECO:0000313" key="6">
    <source>
        <dbReference type="Proteomes" id="UP000029640"/>
    </source>
</evidence>
<dbReference type="InterPro" id="IPR013785">
    <property type="entry name" value="Aldolase_TIM"/>
</dbReference>
<dbReference type="GO" id="GO:0046951">
    <property type="term" value="P:ketone body biosynthetic process"/>
    <property type="evidence" value="ECO:0007669"/>
    <property type="project" value="TreeGrafter"/>
</dbReference>
<dbReference type="InterPro" id="IPR043594">
    <property type="entry name" value="HMGL"/>
</dbReference>
<dbReference type="EC" id="4.1.3.4" evidence="5"/>
<dbReference type="GO" id="GO:0046872">
    <property type="term" value="F:metal ion binding"/>
    <property type="evidence" value="ECO:0007669"/>
    <property type="project" value="UniProtKB-KW"/>
</dbReference>
<gene>
    <name evidence="5" type="ORF">HRUBRA_00834</name>
</gene>
<proteinExistence type="inferred from homology"/>
<dbReference type="PANTHER" id="PTHR42738">
    <property type="entry name" value="HYDROXYMETHYLGLUTARYL-COA LYASE"/>
    <property type="match status" value="1"/>
</dbReference>
<organism evidence="5 6">
    <name type="scientific">Pseudohaliea rubra DSM 19751</name>
    <dbReference type="NCBI Taxonomy" id="1265313"/>
    <lineage>
        <taxon>Bacteria</taxon>
        <taxon>Pseudomonadati</taxon>
        <taxon>Pseudomonadota</taxon>
        <taxon>Gammaproteobacteria</taxon>
        <taxon>Cellvibrionales</taxon>
        <taxon>Halieaceae</taxon>
        <taxon>Pseudohaliea</taxon>
    </lineage>
</organism>
<dbReference type="AlphaFoldDB" id="A0A095VT06"/>
<dbReference type="Gene3D" id="3.20.20.70">
    <property type="entry name" value="Aldolase class I"/>
    <property type="match status" value="1"/>
</dbReference>
<keyword evidence="2" id="KW-0479">Metal-binding</keyword>
<reference evidence="5 6" key="1">
    <citation type="journal article" date="2014" name="Genome Announc.">
        <title>Genome Sequence of Gammaproteobacterial Pseudohaliea rubra Type Strain DSM 19751, Isolated from Coastal Seawater of the Mediterranean Sea.</title>
        <authorList>
            <person name="Spring S."/>
            <person name="Fiebig A."/>
            <person name="Riedel T."/>
            <person name="Goker M."/>
            <person name="Klenk H.P."/>
        </authorList>
    </citation>
    <scope>NUCLEOTIDE SEQUENCE [LARGE SCALE GENOMIC DNA]</scope>
    <source>
        <strain evidence="5 6">DSM 19751</strain>
    </source>
</reference>
<dbReference type="EMBL" id="AUVB01000024">
    <property type="protein sequence ID" value="KGE04495.1"/>
    <property type="molecule type" value="Genomic_DNA"/>
</dbReference>
<sequence length="300" mass="31363">MSAETIRINEVGLRDGLQSQPRHLTLDERETMARSLLATGIRHFEVGSFVSPKAVPQMAGTDELVARLAPPPGVSFSALVPNMKGYELARAAGVETVAVVISATDTMNRKNINMGLDETLAVAEAVIRRGREEGARVQAYLAVAWECPFEGPTPAAVVRDQARQLAAYGADEIVIADTIGAANPAAVRALMSDLVAEHGAERLACHFHDTRALGLANVYAAVESGIRSFDSSIGGLGGCPFAPGAKGNVATEDVVMLCEAMGFVTGVDMPALLAAVATVSDLIGAPQGGRAHYWLSNNAA</sequence>
<dbReference type="GO" id="GO:0004419">
    <property type="term" value="F:hydroxymethylglutaryl-CoA lyase activity"/>
    <property type="evidence" value="ECO:0007669"/>
    <property type="project" value="UniProtKB-EC"/>
</dbReference>
<dbReference type="CDD" id="cd07938">
    <property type="entry name" value="DRE_TIM_HMGL"/>
    <property type="match status" value="1"/>
</dbReference>
<keyword evidence="3 5" id="KW-0456">Lyase</keyword>
<evidence type="ECO:0000256" key="3">
    <source>
        <dbReference type="ARBA" id="ARBA00023239"/>
    </source>
</evidence>
<dbReference type="GO" id="GO:0006552">
    <property type="term" value="P:L-leucine catabolic process"/>
    <property type="evidence" value="ECO:0007669"/>
    <property type="project" value="TreeGrafter"/>
</dbReference>
<dbReference type="PROSITE" id="PS50991">
    <property type="entry name" value="PYR_CT"/>
    <property type="match status" value="1"/>
</dbReference>
<dbReference type="eggNOG" id="COG0119">
    <property type="taxonomic scope" value="Bacteria"/>
</dbReference>
<dbReference type="Pfam" id="PF00682">
    <property type="entry name" value="HMGL-like"/>
    <property type="match status" value="1"/>
</dbReference>
<dbReference type="HOGENOM" id="CLU_022138_3_2_6"/>
<dbReference type="OrthoDB" id="9784013at2"/>
<dbReference type="InterPro" id="IPR000891">
    <property type="entry name" value="PYR_CT"/>
</dbReference>
<dbReference type="RefSeq" id="WP_035514507.1">
    <property type="nucleotide sequence ID" value="NZ_KN234749.1"/>
</dbReference>
<keyword evidence="6" id="KW-1185">Reference proteome</keyword>
<dbReference type="PATRIC" id="fig|1265313.6.peg.827"/>
<name>A0A095VT06_9GAMM</name>
<evidence type="ECO:0000259" key="4">
    <source>
        <dbReference type="PROSITE" id="PS50991"/>
    </source>
</evidence>
<protein>
    <submittedName>
        <fullName evidence="5">Hydroxymethylglutaryl-CoA lyase</fullName>
        <ecNumber evidence="5">4.1.3.4</ecNumber>
    </submittedName>
</protein>
<evidence type="ECO:0000256" key="2">
    <source>
        <dbReference type="ARBA" id="ARBA00022723"/>
    </source>
</evidence>
<dbReference type="STRING" id="1265313.HRUBRA_00834"/>
<evidence type="ECO:0000256" key="1">
    <source>
        <dbReference type="ARBA" id="ARBA00009405"/>
    </source>
</evidence>
<dbReference type="NCBIfam" id="NF004283">
    <property type="entry name" value="PRK05692.1"/>
    <property type="match status" value="1"/>
</dbReference>
<comment type="caution">
    <text evidence="5">The sequence shown here is derived from an EMBL/GenBank/DDBJ whole genome shotgun (WGS) entry which is preliminary data.</text>
</comment>
<dbReference type="SUPFAM" id="SSF51569">
    <property type="entry name" value="Aldolase"/>
    <property type="match status" value="1"/>
</dbReference>
<dbReference type="Proteomes" id="UP000029640">
    <property type="component" value="Unassembled WGS sequence"/>
</dbReference>
<dbReference type="FunFam" id="3.20.20.70:FF:000071">
    <property type="entry name" value="Hydroxymethylglutaryl-CoA lyase"/>
    <property type="match status" value="1"/>
</dbReference>